<sequence length="619" mass="70052">MWALRCRTAHGRLIHQCFGSLLPHLLPLDGEVLISSSKDYSYAFVSPGLEKLNRTRYVATRGTNGQFSFSSQAGERSHEEEGNTEDWFSEIGKPVGGNSKHDHSGNADEELISEPSPPEDDGAEAPGDERELLEKKTDVGRTGRPDREASSPLFKAIITNPGHPVGKILHQWVQAGNTVDQQEFWSVMLLLRRRQLYAKALQVSEWWEGMELSKLSLRDYASRVDLIAKVRGVAAAEKCIKSIPEEFRGEVVYRTLLANSVAIGDVDRSEGIFNKMRDLDFPLSAFSCNQLILLYKRVDRKKIADVLLLMEKENVKPTLFTYKILFETKARTNDLTGVDEIVEMMKAEGIEPDFQTQCNIAKNYIAGGCPEKAEAMLKEMEGGDLKRNRPACIYLLPLYAELGNVEEVRRVWTVCESKPSMVECTALIEAWGKLNNVEEAEAVFDKMSTTWKRLGSQHYLSLLKVYANKNMLIKGKDLVRRMSDEGCHVGPLIWDAVVKLYLGAGEVEKADAFLNKASMQEKGRKPLYFSLLSIMKEYARRGDVHNTEKMFIRMRQFGYTTRIQQFRMLVQAYANAHVPAYGLRERMMVDNIFPDRALAEQLAKVDAFQRKSGVEALLE</sequence>
<proteinExistence type="predicted"/>
<reference evidence="2" key="1">
    <citation type="journal article" date="2023" name="Front. Plant Sci.">
        <title>Chromosomal-level genome assembly of Melastoma candidum provides insights into trichome evolution.</title>
        <authorList>
            <person name="Zhong Y."/>
            <person name="Wu W."/>
            <person name="Sun C."/>
            <person name="Zou P."/>
            <person name="Liu Y."/>
            <person name="Dai S."/>
            <person name="Zhou R."/>
        </authorList>
    </citation>
    <scope>NUCLEOTIDE SEQUENCE [LARGE SCALE GENOMIC DNA]</scope>
</reference>
<evidence type="ECO:0000313" key="2">
    <source>
        <dbReference type="Proteomes" id="UP001057402"/>
    </source>
</evidence>
<evidence type="ECO:0000313" key="1">
    <source>
        <dbReference type="EMBL" id="KAI4386572.1"/>
    </source>
</evidence>
<keyword evidence="2" id="KW-1185">Reference proteome</keyword>
<comment type="caution">
    <text evidence="1">The sequence shown here is derived from an EMBL/GenBank/DDBJ whole genome shotgun (WGS) entry which is preliminary data.</text>
</comment>
<gene>
    <name evidence="1" type="ORF">MLD38_004494</name>
</gene>
<dbReference type="EMBL" id="CM042881">
    <property type="protein sequence ID" value="KAI4386572.1"/>
    <property type="molecule type" value="Genomic_DNA"/>
</dbReference>
<organism evidence="1 2">
    <name type="scientific">Melastoma candidum</name>
    <dbReference type="NCBI Taxonomy" id="119954"/>
    <lineage>
        <taxon>Eukaryota</taxon>
        <taxon>Viridiplantae</taxon>
        <taxon>Streptophyta</taxon>
        <taxon>Embryophyta</taxon>
        <taxon>Tracheophyta</taxon>
        <taxon>Spermatophyta</taxon>
        <taxon>Magnoliopsida</taxon>
        <taxon>eudicotyledons</taxon>
        <taxon>Gunneridae</taxon>
        <taxon>Pentapetalae</taxon>
        <taxon>rosids</taxon>
        <taxon>malvids</taxon>
        <taxon>Myrtales</taxon>
        <taxon>Melastomataceae</taxon>
        <taxon>Melastomatoideae</taxon>
        <taxon>Melastomateae</taxon>
        <taxon>Melastoma</taxon>
    </lineage>
</organism>
<accession>A0ACB9SEG0</accession>
<dbReference type="Proteomes" id="UP001057402">
    <property type="component" value="Chromosome 2"/>
</dbReference>
<protein>
    <submittedName>
        <fullName evidence="1">Uncharacterized protein</fullName>
    </submittedName>
</protein>
<name>A0ACB9SEG0_9MYRT</name>